<evidence type="ECO:0000313" key="18">
    <source>
        <dbReference type="Proteomes" id="UP000289411"/>
    </source>
</evidence>
<feature type="transmembrane region" description="Helical" evidence="14">
    <location>
        <begin position="91"/>
        <end position="109"/>
    </location>
</feature>
<comment type="subcellular location">
    <subcellularLocation>
        <location evidence="1">Endoplasmic reticulum membrane</location>
        <topology evidence="1">Multi-pass membrane protein</topology>
    </subcellularLocation>
</comment>
<evidence type="ECO:0000259" key="16">
    <source>
        <dbReference type="Pfam" id="PF16491"/>
    </source>
</evidence>
<feature type="transmembrane region" description="Helical" evidence="14">
    <location>
        <begin position="309"/>
        <end position="329"/>
    </location>
</feature>
<keyword evidence="2 13" id="KW-0645">Protease</keyword>
<feature type="domain" description="CAAX prenyl protease 1 N-terminal" evidence="16">
    <location>
        <begin position="48"/>
        <end position="226"/>
    </location>
</feature>
<dbReference type="InterPro" id="IPR032456">
    <property type="entry name" value="Peptidase_M48_N"/>
</dbReference>
<feature type="transmembrane region" description="Helical" evidence="14">
    <location>
        <begin position="115"/>
        <end position="138"/>
    </location>
</feature>
<feature type="domain" description="Peptidase M48" evidence="15">
    <location>
        <begin position="230"/>
        <end position="433"/>
    </location>
</feature>
<accession>A0A4Q2RM47</accession>
<feature type="binding site" evidence="12">
    <location>
        <position position="303"/>
    </location>
    <ligand>
        <name>Zn(2+)</name>
        <dbReference type="ChEBI" id="CHEBI:29105"/>
        <note>catalytic</note>
    </ligand>
</feature>
<evidence type="ECO:0000256" key="14">
    <source>
        <dbReference type="SAM" id="Phobius"/>
    </source>
</evidence>
<dbReference type="CDD" id="cd07343">
    <property type="entry name" value="M48A_Zmpste24p_like"/>
    <property type="match status" value="1"/>
</dbReference>
<evidence type="ECO:0000256" key="4">
    <source>
        <dbReference type="ARBA" id="ARBA00022723"/>
    </source>
</evidence>
<keyword evidence="3 14" id="KW-0812">Transmembrane</keyword>
<feature type="active site" evidence="11">
    <location>
        <position position="300"/>
    </location>
</feature>
<reference evidence="17 18" key="1">
    <citation type="submission" date="2018-09" db="EMBL/GenBank/DDBJ databases">
        <authorList>
            <person name="Grouzdev D.S."/>
            <person name="Krutkina M.S."/>
        </authorList>
    </citation>
    <scope>NUCLEOTIDE SEQUENCE [LARGE SCALE GENOMIC DNA]</scope>
    <source>
        <strain evidence="17 18">RmlP001</strain>
    </source>
</reference>
<evidence type="ECO:0000256" key="11">
    <source>
        <dbReference type="PIRSR" id="PIRSR627057-1"/>
    </source>
</evidence>
<feature type="transmembrane region" description="Helical" evidence="14">
    <location>
        <begin position="172"/>
        <end position="190"/>
    </location>
</feature>
<dbReference type="Pfam" id="PF01435">
    <property type="entry name" value="Peptidase_M48"/>
    <property type="match status" value="1"/>
</dbReference>
<dbReference type="GO" id="GO:0046872">
    <property type="term" value="F:metal ion binding"/>
    <property type="evidence" value="ECO:0007669"/>
    <property type="project" value="UniProtKB-KW"/>
</dbReference>
<dbReference type="GO" id="GO:0004222">
    <property type="term" value="F:metalloendopeptidase activity"/>
    <property type="evidence" value="ECO:0007669"/>
    <property type="project" value="InterPro"/>
</dbReference>
<gene>
    <name evidence="17" type="ORF">D3272_02130</name>
</gene>
<dbReference type="GO" id="GO:0071586">
    <property type="term" value="P:CAAX-box protein processing"/>
    <property type="evidence" value="ECO:0007669"/>
    <property type="project" value="InterPro"/>
</dbReference>
<keyword evidence="5 13" id="KW-0378">Hydrolase</keyword>
<reference evidence="17 18" key="2">
    <citation type="submission" date="2019-02" db="EMBL/GenBank/DDBJ databases">
        <title>'Lichenibacterium ramalinii' gen. nov. sp. nov., 'Lichenibacterium minor' gen. nov. sp. nov.</title>
        <authorList>
            <person name="Pankratov T."/>
        </authorList>
    </citation>
    <scope>NUCLEOTIDE SEQUENCE [LARGE SCALE GENOMIC DNA]</scope>
    <source>
        <strain evidence="17 18">RmlP001</strain>
    </source>
</reference>
<keyword evidence="4 12" id="KW-0479">Metal-binding</keyword>
<comment type="caution">
    <text evidence="17">The sequence shown here is derived from an EMBL/GenBank/DDBJ whole genome shotgun (WGS) entry which is preliminary data.</text>
</comment>
<dbReference type="PANTHER" id="PTHR10120">
    <property type="entry name" value="CAAX PRENYL PROTEASE 1"/>
    <property type="match status" value="1"/>
</dbReference>
<dbReference type="Pfam" id="PF16491">
    <property type="entry name" value="Peptidase_M48_N"/>
    <property type="match status" value="1"/>
</dbReference>
<feature type="binding site" evidence="12">
    <location>
        <position position="299"/>
    </location>
    <ligand>
        <name>Zn(2+)</name>
        <dbReference type="ChEBI" id="CHEBI:29105"/>
        <note>catalytic</note>
    </ligand>
</feature>
<keyword evidence="18" id="KW-1185">Reference proteome</keyword>
<evidence type="ECO:0000256" key="1">
    <source>
        <dbReference type="ARBA" id="ARBA00004477"/>
    </source>
</evidence>
<evidence type="ECO:0000256" key="3">
    <source>
        <dbReference type="ARBA" id="ARBA00022692"/>
    </source>
</evidence>
<name>A0A4Q2RM47_9HYPH</name>
<protein>
    <submittedName>
        <fullName evidence="17">M48 family peptidase</fullName>
    </submittedName>
</protein>
<sequence length="438" mass="47580">MPGRRDCSLRTWSEAAPGRTGGPIVLLTVFIAATLAWTGLSLVLSARQTAHVRRHRDAVPVEFAAHVSLDEHRKAADYTVAREGLARFETLVGTALTLAWVLGGIGLLHRALSGLLVPGSLGFGVAFLVAAAGIGALLDVPTDLYRKFGIERRFGFNRTGPLTFAADLLRRWALSLAVGVPLVAAALWAMRAFTGFWWLWAWMALLLLMVAAPAVYVRLVAPRFNTFTPLEDGPLRAGIERLLQGAGFRSSGLFTMDASRRTAHGNAYFIGFGRAKRIVLFDTLIAKSRPEEIEAVIAHELGHFRHRHMWIGLAQSAAVTFVGLAAFGWLVKQPWLLPAFGLTAGDDAVRLFLCLLLASVVSPLLAPLSNWISRRNEFQADDYARRTVGAAPLISALTGLARDNAATLTPDPLYALAHYSHPPVPIRVRHLRENAAGA</sequence>
<evidence type="ECO:0000256" key="9">
    <source>
        <dbReference type="ARBA" id="ARBA00023049"/>
    </source>
</evidence>
<proteinExistence type="inferred from homology"/>
<organism evidence="17 18">
    <name type="scientific">Lichenibacterium ramalinae</name>
    <dbReference type="NCBI Taxonomy" id="2316527"/>
    <lineage>
        <taxon>Bacteria</taxon>
        <taxon>Pseudomonadati</taxon>
        <taxon>Pseudomonadota</taxon>
        <taxon>Alphaproteobacteria</taxon>
        <taxon>Hyphomicrobiales</taxon>
        <taxon>Lichenihabitantaceae</taxon>
        <taxon>Lichenibacterium</taxon>
    </lineage>
</organism>
<dbReference type="FunFam" id="3.30.2010.10:FF:000002">
    <property type="entry name" value="CAAX prenyl protease"/>
    <property type="match status" value="1"/>
</dbReference>
<evidence type="ECO:0000256" key="5">
    <source>
        <dbReference type="ARBA" id="ARBA00022801"/>
    </source>
</evidence>
<evidence type="ECO:0000256" key="2">
    <source>
        <dbReference type="ARBA" id="ARBA00022670"/>
    </source>
</evidence>
<evidence type="ECO:0000256" key="12">
    <source>
        <dbReference type="PIRSR" id="PIRSR627057-2"/>
    </source>
</evidence>
<feature type="transmembrane region" description="Helical" evidence="14">
    <location>
        <begin position="349"/>
        <end position="368"/>
    </location>
</feature>
<comment type="similarity">
    <text evidence="13">Belongs to the peptidase M48 family.</text>
</comment>
<evidence type="ECO:0000256" key="6">
    <source>
        <dbReference type="ARBA" id="ARBA00022824"/>
    </source>
</evidence>
<keyword evidence="9 13" id="KW-0482">Metalloprotease</keyword>
<dbReference type="InterPro" id="IPR001915">
    <property type="entry name" value="Peptidase_M48"/>
</dbReference>
<evidence type="ECO:0000256" key="8">
    <source>
        <dbReference type="ARBA" id="ARBA00022989"/>
    </source>
</evidence>
<keyword evidence="7 12" id="KW-0862">Zinc</keyword>
<feature type="transmembrane region" description="Helical" evidence="14">
    <location>
        <begin position="24"/>
        <end position="46"/>
    </location>
</feature>
<dbReference type="EMBL" id="QYBC01000001">
    <property type="protein sequence ID" value="RYB07931.1"/>
    <property type="molecule type" value="Genomic_DNA"/>
</dbReference>
<dbReference type="InterPro" id="IPR027057">
    <property type="entry name" value="CAXX_Prtase_1"/>
</dbReference>
<feature type="binding site" evidence="12">
    <location>
        <position position="377"/>
    </location>
    <ligand>
        <name>Zn(2+)</name>
        <dbReference type="ChEBI" id="CHEBI:29105"/>
        <note>catalytic</note>
    </ligand>
</feature>
<evidence type="ECO:0000259" key="15">
    <source>
        <dbReference type="Pfam" id="PF01435"/>
    </source>
</evidence>
<evidence type="ECO:0000313" key="17">
    <source>
        <dbReference type="EMBL" id="RYB07931.1"/>
    </source>
</evidence>
<dbReference type="Gene3D" id="3.30.2010.10">
    <property type="entry name" value="Metalloproteases ('zincins'), catalytic domain"/>
    <property type="match status" value="1"/>
</dbReference>
<dbReference type="OrthoDB" id="15218at2"/>
<evidence type="ECO:0000256" key="13">
    <source>
        <dbReference type="RuleBase" id="RU003983"/>
    </source>
</evidence>
<evidence type="ECO:0000256" key="10">
    <source>
        <dbReference type="ARBA" id="ARBA00023136"/>
    </source>
</evidence>
<keyword evidence="10 14" id="KW-0472">Membrane</keyword>
<comment type="cofactor">
    <cofactor evidence="12 13">
        <name>Zn(2+)</name>
        <dbReference type="ChEBI" id="CHEBI:29105"/>
    </cofactor>
    <text evidence="12 13">Binds 1 zinc ion per subunit.</text>
</comment>
<dbReference type="Proteomes" id="UP000289411">
    <property type="component" value="Unassembled WGS sequence"/>
</dbReference>
<feature type="active site" description="Proton donor" evidence="11">
    <location>
        <position position="381"/>
    </location>
</feature>
<evidence type="ECO:0000256" key="7">
    <source>
        <dbReference type="ARBA" id="ARBA00022833"/>
    </source>
</evidence>
<keyword evidence="8 14" id="KW-1133">Transmembrane helix</keyword>
<keyword evidence="6" id="KW-0256">Endoplasmic reticulum</keyword>
<dbReference type="AlphaFoldDB" id="A0A4Q2RM47"/>
<feature type="transmembrane region" description="Helical" evidence="14">
    <location>
        <begin position="196"/>
        <end position="217"/>
    </location>
</feature>